<dbReference type="GO" id="GO:0035556">
    <property type="term" value="P:intracellular signal transduction"/>
    <property type="evidence" value="ECO:0007669"/>
    <property type="project" value="TreeGrafter"/>
</dbReference>
<dbReference type="InterPro" id="IPR011009">
    <property type="entry name" value="Kinase-like_dom_sf"/>
</dbReference>
<dbReference type="PANTHER" id="PTHR24346:SF92">
    <property type="entry name" value="SNF1-RELATED PROTEIN KINASE 2.6"/>
    <property type="match status" value="1"/>
</dbReference>
<evidence type="ECO:0000313" key="4">
    <source>
        <dbReference type="Proteomes" id="UP000631114"/>
    </source>
</evidence>
<accession>A0A835HHL6</accession>
<keyword evidence="1" id="KW-0547">Nucleotide-binding</keyword>
<protein>
    <recommendedName>
        <fullName evidence="5">Protein kinase domain-containing protein</fullName>
    </recommendedName>
</protein>
<organism evidence="3 4">
    <name type="scientific">Coptis chinensis</name>
    <dbReference type="NCBI Taxonomy" id="261450"/>
    <lineage>
        <taxon>Eukaryota</taxon>
        <taxon>Viridiplantae</taxon>
        <taxon>Streptophyta</taxon>
        <taxon>Embryophyta</taxon>
        <taxon>Tracheophyta</taxon>
        <taxon>Spermatophyta</taxon>
        <taxon>Magnoliopsida</taxon>
        <taxon>Ranunculales</taxon>
        <taxon>Ranunculaceae</taxon>
        <taxon>Coptidoideae</taxon>
        <taxon>Coptis</taxon>
    </lineage>
</organism>
<evidence type="ECO:0000313" key="3">
    <source>
        <dbReference type="EMBL" id="KAF9600815.1"/>
    </source>
</evidence>
<dbReference type="EMBL" id="JADFTS010000006">
    <property type="protein sequence ID" value="KAF9600815.1"/>
    <property type="molecule type" value="Genomic_DNA"/>
</dbReference>
<dbReference type="Gene3D" id="1.10.510.10">
    <property type="entry name" value="Transferase(Phosphotransferase) domain 1"/>
    <property type="match status" value="1"/>
</dbReference>
<evidence type="ECO:0008006" key="5">
    <source>
        <dbReference type="Google" id="ProtNLM"/>
    </source>
</evidence>
<comment type="caution">
    <text evidence="3">The sequence shown here is derived from an EMBL/GenBank/DDBJ whole genome shotgun (WGS) entry which is preliminary data.</text>
</comment>
<feature type="non-terminal residue" evidence="3">
    <location>
        <position position="92"/>
    </location>
</feature>
<sequence length="92" mass="10670">CFFDYLWLLELQVADVWSCGVTLYVMLIGVYPFEDTSDPINLRKIIGRIIGAQYSIPDYVHLSLDCRRLLSQIFVSKPLEVIFFPLTVRLLV</sequence>
<dbReference type="AlphaFoldDB" id="A0A835HHL6"/>
<evidence type="ECO:0000256" key="2">
    <source>
        <dbReference type="ARBA" id="ARBA00022840"/>
    </source>
</evidence>
<dbReference type="GO" id="GO:0005524">
    <property type="term" value="F:ATP binding"/>
    <property type="evidence" value="ECO:0007669"/>
    <property type="project" value="UniProtKB-KW"/>
</dbReference>
<keyword evidence="4" id="KW-1185">Reference proteome</keyword>
<dbReference type="PANTHER" id="PTHR24346">
    <property type="entry name" value="MAP/MICROTUBULE AFFINITY-REGULATING KINASE"/>
    <property type="match status" value="1"/>
</dbReference>
<dbReference type="GO" id="GO:0004674">
    <property type="term" value="F:protein serine/threonine kinase activity"/>
    <property type="evidence" value="ECO:0007669"/>
    <property type="project" value="TreeGrafter"/>
</dbReference>
<keyword evidence="2" id="KW-0067">ATP-binding</keyword>
<name>A0A835HHL6_9MAGN</name>
<dbReference type="GO" id="GO:0005737">
    <property type="term" value="C:cytoplasm"/>
    <property type="evidence" value="ECO:0007669"/>
    <property type="project" value="TreeGrafter"/>
</dbReference>
<dbReference type="SUPFAM" id="SSF56112">
    <property type="entry name" value="Protein kinase-like (PK-like)"/>
    <property type="match status" value="1"/>
</dbReference>
<gene>
    <name evidence="3" type="ORF">IFM89_013050</name>
</gene>
<proteinExistence type="predicted"/>
<dbReference type="OrthoDB" id="193931at2759"/>
<reference evidence="3 4" key="1">
    <citation type="submission" date="2020-10" db="EMBL/GenBank/DDBJ databases">
        <title>The Coptis chinensis genome and diversification of protoberbering-type alkaloids.</title>
        <authorList>
            <person name="Wang B."/>
            <person name="Shu S."/>
            <person name="Song C."/>
            <person name="Liu Y."/>
        </authorList>
    </citation>
    <scope>NUCLEOTIDE SEQUENCE [LARGE SCALE GENOMIC DNA]</scope>
    <source>
        <strain evidence="3">HL-2020</strain>
        <tissue evidence="3">Leaf</tissue>
    </source>
</reference>
<dbReference type="Proteomes" id="UP000631114">
    <property type="component" value="Unassembled WGS sequence"/>
</dbReference>
<evidence type="ECO:0000256" key="1">
    <source>
        <dbReference type="ARBA" id="ARBA00022741"/>
    </source>
</evidence>